<protein>
    <submittedName>
        <fullName evidence="2">DUF3622 domain-containing protein</fullName>
    </submittedName>
</protein>
<dbReference type="InterPro" id="IPR022069">
    <property type="entry name" value="DUF3622"/>
</dbReference>
<reference evidence="2 3" key="1">
    <citation type="submission" date="2018-03" db="EMBL/GenBank/DDBJ databases">
        <title>Whole genome sequencing of Histamine producing bacteria.</title>
        <authorList>
            <person name="Butler K."/>
        </authorList>
    </citation>
    <scope>NUCLEOTIDE SEQUENCE [LARGE SCALE GENOMIC DNA]</scope>
    <source>
        <strain evidence="2 3">DSM 16190</strain>
    </source>
</reference>
<keyword evidence="3" id="KW-1185">Reference proteome</keyword>
<feature type="region of interest" description="Disordered" evidence="1">
    <location>
        <begin position="63"/>
        <end position="87"/>
    </location>
</feature>
<dbReference type="AlphaFoldDB" id="A0A2T3N2I2"/>
<evidence type="ECO:0000313" key="2">
    <source>
        <dbReference type="EMBL" id="PSW06495.1"/>
    </source>
</evidence>
<comment type="caution">
    <text evidence="2">The sequence shown here is derived from an EMBL/GenBank/DDBJ whole genome shotgun (WGS) entry which is preliminary data.</text>
</comment>
<proteinExistence type="predicted"/>
<feature type="compositionally biased region" description="Acidic residues" evidence="1">
    <location>
        <begin position="77"/>
        <end position="87"/>
    </location>
</feature>
<evidence type="ECO:0000313" key="3">
    <source>
        <dbReference type="Proteomes" id="UP000240904"/>
    </source>
</evidence>
<organism evidence="2 3">
    <name type="scientific">Photobacterium lipolyticum</name>
    <dbReference type="NCBI Taxonomy" id="266810"/>
    <lineage>
        <taxon>Bacteria</taxon>
        <taxon>Pseudomonadati</taxon>
        <taxon>Pseudomonadota</taxon>
        <taxon>Gammaproteobacteria</taxon>
        <taxon>Vibrionales</taxon>
        <taxon>Vibrionaceae</taxon>
        <taxon>Photobacterium</taxon>
    </lineage>
</organism>
<gene>
    <name evidence="2" type="ORF">C9I89_02870</name>
</gene>
<sequence length="87" mass="9974">MANGKKFDYRVVEKRTGWAAEIIRQVSARRTTISKRQADFATEAEATEWAEKALAEFVQSQVERNKRKSLQRKAVDEVVDSEEVTSL</sequence>
<dbReference type="RefSeq" id="WP_107281859.1">
    <property type="nucleotide sequence ID" value="NZ_PYMC01000002.1"/>
</dbReference>
<dbReference type="OrthoDB" id="5905915at2"/>
<accession>A0A2T3N2I2</accession>
<evidence type="ECO:0000256" key="1">
    <source>
        <dbReference type="SAM" id="MobiDB-lite"/>
    </source>
</evidence>
<dbReference type="Proteomes" id="UP000240904">
    <property type="component" value="Unassembled WGS sequence"/>
</dbReference>
<dbReference type="Pfam" id="PF12286">
    <property type="entry name" value="DUF3622"/>
    <property type="match status" value="1"/>
</dbReference>
<name>A0A2T3N2I2_9GAMM</name>
<dbReference type="EMBL" id="PYMC01000002">
    <property type="protein sequence ID" value="PSW06495.1"/>
    <property type="molecule type" value="Genomic_DNA"/>
</dbReference>